<dbReference type="EMBL" id="VYQA01000012">
    <property type="protein sequence ID" value="KAA9027691.1"/>
    <property type="molecule type" value="Genomic_DNA"/>
</dbReference>
<evidence type="ECO:0000313" key="17">
    <source>
        <dbReference type="EMBL" id="KAA9027691.1"/>
    </source>
</evidence>
<feature type="signal peptide" evidence="13">
    <location>
        <begin position="1"/>
        <end position="32"/>
    </location>
</feature>
<dbReference type="InterPro" id="IPR036942">
    <property type="entry name" value="Beta-barrel_TonB_sf"/>
</dbReference>
<accession>A0A5J5HXI3</accession>
<evidence type="ECO:0000256" key="7">
    <source>
        <dbReference type="ARBA" id="ARBA00023065"/>
    </source>
</evidence>
<evidence type="ECO:0000256" key="11">
    <source>
        <dbReference type="PROSITE-ProRule" id="PRU01360"/>
    </source>
</evidence>
<keyword evidence="13" id="KW-0732">Signal</keyword>
<evidence type="ECO:0000313" key="18">
    <source>
        <dbReference type="Proteomes" id="UP000325933"/>
    </source>
</evidence>
<comment type="caution">
    <text evidence="17">The sequence shown here is derived from an EMBL/GenBank/DDBJ whole genome shotgun (WGS) entry which is preliminary data.</text>
</comment>
<dbReference type="AlphaFoldDB" id="A0A5J5HXI3"/>
<dbReference type="Proteomes" id="UP000326364">
    <property type="component" value="Unassembled WGS sequence"/>
</dbReference>
<organism evidence="17 18">
    <name type="scientific">Sphingobium limneticum</name>
    <dbReference type="NCBI Taxonomy" id="1007511"/>
    <lineage>
        <taxon>Bacteria</taxon>
        <taxon>Pseudomonadati</taxon>
        <taxon>Pseudomonadota</taxon>
        <taxon>Alphaproteobacteria</taxon>
        <taxon>Sphingomonadales</taxon>
        <taxon>Sphingomonadaceae</taxon>
        <taxon>Sphingobium</taxon>
    </lineage>
</organism>
<dbReference type="PANTHER" id="PTHR32552">
    <property type="entry name" value="FERRICHROME IRON RECEPTOR-RELATED"/>
    <property type="match status" value="1"/>
</dbReference>
<dbReference type="GO" id="GO:0009279">
    <property type="term" value="C:cell outer membrane"/>
    <property type="evidence" value="ECO:0007669"/>
    <property type="project" value="UniProtKB-SubCell"/>
</dbReference>
<feature type="domain" description="TonB-dependent receptor-like beta-barrel" evidence="14">
    <location>
        <begin position="246"/>
        <end position="692"/>
    </location>
</feature>
<keyword evidence="4" id="KW-0410">Iron transport</keyword>
<evidence type="ECO:0000259" key="14">
    <source>
        <dbReference type="Pfam" id="PF00593"/>
    </source>
</evidence>
<keyword evidence="10 11" id="KW-0998">Cell outer membrane</keyword>
<evidence type="ECO:0000259" key="15">
    <source>
        <dbReference type="Pfam" id="PF07715"/>
    </source>
</evidence>
<comment type="subcellular location">
    <subcellularLocation>
        <location evidence="1 11">Cell outer membrane</location>
        <topology evidence="1 11">Multi-pass membrane protein</topology>
    </subcellularLocation>
</comment>
<name>A0A5J5HXI3_9SPHN</name>
<keyword evidence="9 11" id="KW-0472">Membrane</keyword>
<proteinExistence type="inferred from homology"/>
<dbReference type="PANTHER" id="PTHR32552:SF81">
    <property type="entry name" value="TONB-DEPENDENT OUTER MEMBRANE RECEPTOR"/>
    <property type="match status" value="1"/>
</dbReference>
<feature type="domain" description="TonB-dependent receptor plug" evidence="15">
    <location>
        <begin position="64"/>
        <end position="165"/>
    </location>
</feature>
<sequence>MILREEVMRAFHFTSSAIALGFAALQAAPASAQDSAAVPQATNDAAPDTAEIVVTALRRDQALSKAPVAIAAVGGEKLMSEGVTSAKDLQNVIPNVQLGPAGFAIRGVASSDFSEKGDPSTAYNLDGVNIARPTEQTLTMFDVSRVEVLRGPQGTLYGRNATAGVINVITNRPTQKFEGSGSIEYGNYDTVRLNGMVNAPITDSIAFRLAGAYNNHDGFTETHDGHGKLDDQNDFGLRAGLLFDIGSATTLFVSGDYEQSHTNGQARIAVERAVAQNDDHSLRYQNPGVDTYSRFNSGGVTAELNSDLGFAKLTYLFGWRKSTWRERASRNDIPADAGVPNGDFISYQNHQQDSHELRLASQGSGPLSWVVGAYYFHEKTYTAPILDFVNQGFTLSYDLNASAKSYAGFGQATYEVTPGVRVTGGLRYTKDSKDRTGTQYFTLNALDLTFPSNYDGHYPGGGISGSRWTWKGSVEGEISASILAYASVTSGYKAGGFNDGSPADLSSVPFYYKPESIISYEAGIKGTALDRALYFSLTGFYYDYQDLQLGLVKTTGGAVTLNVPKAKVKGIELEGNYRVGSGTKIDYSLAYLDATYGDFRPLESDPTINFKGTPLDRSPKWTGRIGVTQDFPLANGGRVSGSAALKFSSSYVVTDNNTANQIKQGSYTRTDLQLGYFAPEDRWYVQAYAKNLENKRLLGVYELQSFTLSDPRQYGVRAGFKF</sequence>
<keyword evidence="7" id="KW-0406">Ion transport</keyword>
<keyword evidence="5 11" id="KW-0812">Transmembrane</keyword>
<evidence type="ECO:0000256" key="3">
    <source>
        <dbReference type="ARBA" id="ARBA00022452"/>
    </source>
</evidence>
<evidence type="ECO:0000256" key="9">
    <source>
        <dbReference type="ARBA" id="ARBA00023136"/>
    </source>
</evidence>
<dbReference type="Proteomes" id="UP000325933">
    <property type="component" value="Unassembled WGS sequence"/>
</dbReference>
<evidence type="ECO:0000256" key="1">
    <source>
        <dbReference type="ARBA" id="ARBA00004571"/>
    </source>
</evidence>
<evidence type="ECO:0000256" key="10">
    <source>
        <dbReference type="ARBA" id="ARBA00023237"/>
    </source>
</evidence>
<dbReference type="EMBL" id="VYQB01000012">
    <property type="protein sequence ID" value="KAA9014679.1"/>
    <property type="molecule type" value="Genomic_DNA"/>
</dbReference>
<dbReference type="InterPro" id="IPR000531">
    <property type="entry name" value="Beta-barrel_TonB"/>
</dbReference>
<keyword evidence="6" id="KW-0408">Iron</keyword>
<feature type="chain" id="PRO_5023881005" evidence="13">
    <location>
        <begin position="33"/>
        <end position="722"/>
    </location>
</feature>
<dbReference type="SUPFAM" id="SSF56935">
    <property type="entry name" value="Porins"/>
    <property type="match status" value="1"/>
</dbReference>
<evidence type="ECO:0000256" key="13">
    <source>
        <dbReference type="SAM" id="SignalP"/>
    </source>
</evidence>
<evidence type="ECO:0000256" key="8">
    <source>
        <dbReference type="ARBA" id="ARBA00023077"/>
    </source>
</evidence>
<dbReference type="Gene3D" id="2.40.170.20">
    <property type="entry name" value="TonB-dependent receptor, beta-barrel domain"/>
    <property type="match status" value="1"/>
</dbReference>
<dbReference type="InterPro" id="IPR012910">
    <property type="entry name" value="Plug_dom"/>
</dbReference>
<dbReference type="CDD" id="cd01347">
    <property type="entry name" value="ligand_gated_channel"/>
    <property type="match status" value="1"/>
</dbReference>
<dbReference type="GO" id="GO:0006826">
    <property type="term" value="P:iron ion transport"/>
    <property type="evidence" value="ECO:0007669"/>
    <property type="project" value="UniProtKB-KW"/>
</dbReference>
<keyword evidence="19" id="KW-1185">Reference proteome</keyword>
<keyword evidence="8 12" id="KW-0798">TonB box</keyword>
<evidence type="ECO:0000256" key="6">
    <source>
        <dbReference type="ARBA" id="ARBA00023004"/>
    </source>
</evidence>
<evidence type="ECO:0000256" key="2">
    <source>
        <dbReference type="ARBA" id="ARBA00022448"/>
    </source>
</evidence>
<evidence type="ECO:0000313" key="16">
    <source>
        <dbReference type="EMBL" id="KAA9014679.1"/>
    </source>
</evidence>
<reference evidence="18 19" key="1">
    <citation type="submission" date="2019-09" db="EMBL/GenBank/DDBJ databases">
        <authorList>
            <person name="Feng G."/>
        </authorList>
    </citation>
    <scope>NUCLEOTIDE SEQUENCE [LARGE SCALE GENOMIC DNA]</scope>
    <source>
        <strain evidence="17 18">KACC 19283</strain>
        <strain evidence="16 19">KACC 19284</strain>
    </source>
</reference>
<keyword evidence="17" id="KW-0675">Receptor</keyword>
<evidence type="ECO:0000256" key="5">
    <source>
        <dbReference type="ARBA" id="ARBA00022692"/>
    </source>
</evidence>
<dbReference type="InterPro" id="IPR039426">
    <property type="entry name" value="TonB-dep_rcpt-like"/>
</dbReference>
<keyword evidence="3 11" id="KW-1134">Transmembrane beta strand</keyword>
<dbReference type="Pfam" id="PF00593">
    <property type="entry name" value="TonB_dep_Rec_b-barrel"/>
    <property type="match status" value="1"/>
</dbReference>
<dbReference type="Pfam" id="PF07715">
    <property type="entry name" value="Plug"/>
    <property type="match status" value="1"/>
</dbReference>
<evidence type="ECO:0000256" key="4">
    <source>
        <dbReference type="ARBA" id="ARBA00022496"/>
    </source>
</evidence>
<dbReference type="PROSITE" id="PS52016">
    <property type="entry name" value="TONB_DEPENDENT_REC_3"/>
    <property type="match status" value="1"/>
</dbReference>
<keyword evidence="2 11" id="KW-0813">Transport</keyword>
<evidence type="ECO:0000313" key="19">
    <source>
        <dbReference type="Proteomes" id="UP000326364"/>
    </source>
</evidence>
<gene>
    <name evidence="17" type="ORF">F4U95_16175</name>
    <name evidence="16" type="ORF">F4U96_16050</name>
</gene>
<comment type="similarity">
    <text evidence="11 12">Belongs to the TonB-dependent receptor family.</text>
</comment>
<evidence type="ECO:0000256" key="12">
    <source>
        <dbReference type="RuleBase" id="RU003357"/>
    </source>
</evidence>
<protein>
    <submittedName>
        <fullName evidence="17">TonB-dependent receptor</fullName>
    </submittedName>
</protein>